<dbReference type="VEuPathDB" id="TrichDB:TVAG_201820"/>
<keyword evidence="2" id="KW-1185">Reference proteome</keyword>
<protein>
    <submittedName>
        <fullName evidence="1">Uncharacterized protein</fullName>
    </submittedName>
</protein>
<dbReference type="EMBL" id="DS113259">
    <property type="protein sequence ID" value="EAY15188.1"/>
    <property type="molecule type" value="Genomic_DNA"/>
</dbReference>
<evidence type="ECO:0000313" key="1">
    <source>
        <dbReference type="EMBL" id="EAY15188.1"/>
    </source>
</evidence>
<sequence>MENDRVRKFFETVSQEDPDKQWTEDEIWEAFVCTLFVPRDEAEIWLSMFLTRAKYPMKTCELHDKYVEFCNETRRKIRARF</sequence>
<gene>
    <name evidence="1" type="ORF">TVAG_201820</name>
</gene>
<dbReference type="VEuPathDB" id="TrichDB:TVAGG3_0202020"/>
<dbReference type="RefSeq" id="XP_001327411.1">
    <property type="nucleotide sequence ID" value="XM_001327376.1"/>
</dbReference>
<dbReference type="KEGG" id="tva:4773189"/>
<dbReference type="Proteomes" id="UP000001542">
    <property type="component" value="Unassembled WGS sequence"/>
</dbReference>
<name>A2DWK3_TRIV3</name>
<reference evidence="1" key="1">
    <citation type="submission" date="2006-10" db="EMBL/GenBank/DDBJ databases">
        <authorList>
            <person name="Amadeo P."/>
            <person name="Zhao Q."/>
            <person name="Wortman J."/>
            <person name="Fraser-Liggett C."/>
            <person name="Carlton J."/>
        </authorList>
    </citation>
    <scope>NUCLEOTIDE SEQUENCE</scope>
    <source>
        <strain evidence="1">G3</strain>
    </source>
</reference>
<dbReference type="AlphaFoldDB" id="A2DWK3"/>
<dbReference type="InParanoid" id="A2DWK3"/>
<evidence type="ECO:0000313" key="2">
    <source>
        <dbReference type="Proteomes" id="UP000001542"/>
    </source>
</evidence>
<organism evidence="1 2">
    <name type="scientific">Trichomonas vaginalis (strain ATCC PRA-98 / G3)</name>
    <dbReference type="NCBI Taxonomy" id="412133"/>
    <lineage>
        <taxon>Eukaryota</taxon>
        <taxon>Metamonada</taxon>
        <taxon>Parabasalia</taxon>
        <taxon>Trichomonadida</taxon>
        <taxon>Trichomonadidae</taxon>
        <taxon>Trichomonas</taxon>
    </lineage>
</organism>
<accession>A2DWK3</accession>
<proteinExistence type="predicted"/>
<reference evidence="1" key="2">
    <citation type="journal article" date="2007" name="Science">
        <title>Draft genome sequence of the sexually transmitted pathogen Trichomonas vaginalis.</title>
        <authorList>
            <person name="Carlton J.M."/>
            <person name="Hirt R.P."/>
            <person name="Silva J.C."/>
            <person name="Delcher A.L."/>
            <person name="Schatz M."/>
            <person name="Zhao Q."/>
            <person name="Wortman J.R."/>
            <person name="Bidwell S.L."/>
            <person name="Alsmark U.C.M."/>
            <person name="Besteiro S."/>
            <person name="Sicheritz-Ponten T."/>
            <person name="Noel C.J."/>
            <person name="Dacks J.B."/>
            <person name="Foster P.G."/>
            <person name="Simillion C."/>
            <person name="Van de Peer Y."/>
            <person name="Miranda-Saavedra D."/>
            <person name="Barton G.J."/>
            <person name="Westrop G.D."/>
            <person name="Mueller S."/>
            <person name="Dessi D."/>
            <person name="Fiori P.L."/>
            <person name="Ren Q."/>
            <person name="Paulsen I."/>
            <person name="Zhang H."/>
            <person name="Bastida-Corcuera F.D."/>
            <person name="Simoes-Barbosa A."/>
            <person name="Brown M.T."/>
            <person name="Hayes R.D."/>
            <person name="Mukherjee M."/>
            <person name="Okumura C.Y."/>
            <person name="Schneider R."/>
            <person name="Smith A.J."/>
            <person name="Vanacova S."/>
            <person name="Villalvazo M."/>
            <person name="Haas B.J."/>
            <person name="Pertea M."/>
            <person name="Feldblyum T.V."/>
            <person name="Utterback T.R."/>
            <person name="Shu C.L."/>
            <person name="Osoegawa K."/>
            <person name="de Jong P.J."/>
            <person name="Hrdy I."/>
            <person name="Horvathova L."/>
            <person name="Zubacova Z."/>
            <person name="Dolezal P."/>
            <person name="Malik S.B."/>
            <person name="Logsdon J.M. Jr."/>
            <person name="Henze K."/>
            <person name="Gupta A."/>
            <person name="Wang C.C."/>
            <person name="Dunne R.L."/>
            <person name="Upcroft J.A."/>
            <person name="Upcroft P."/>
            <person name="White O."/>
            <person name="Salzberg S.L."/>
            <person name="Tang P."/>
            <person name="Chiu C.-H."/>
            <person name="Lee Y.-S."/>
            <person name="Embley T.M."/>
            <person name="Coombs G.H."/>
            <person name="Mottram J.C."/>
            <person name="Tachezy J."/>
            <person name="Fraser-Liggett C.M."/>
            <person name="Johnson P.J."/>
        </authorList>
    </citation>
    <scope>NUCLEOTIDE SEQUENCE [LARGE SCALE GENOMIC DNA]</scope>
    <source>
        <strain evidence="1">G3</strain>
    </source>
</reference>